<dbReference type="KEGG" id="nml:Namu_2408"/>
<sequence length="763" mass="81120">MSDPVVRVLGIRHHGPGSARAVLATLTQWQPDRVLIEGPPEADALVGFAADPDLVPPVALLAYRQDDPAASAFWPLAVFSPEWQAMSWAARRGVPVAFMDLPAAMLLARDRPDPAAESAGTGDRDDGTAGPDEESVPTADEPTGAAPTVRTDPIALLARAAGYDDPERWWEDVIESRRTVAGADGPFEAVTEAMTAVRADRPETDEVTLRREAHMRKVLRAQLKTGPQRVAVVCGAWHAPALAGTLPGKAPTATADAALLRGRPTAKVTLTWVPWTHSRLVAASGYGAGIDSPGWYRHLFVTAEHPLERWMTLTAGVLRRRDLPTSTAHVIEAVRLARTLAHLRDRPEPGLSEVIDATRAVLCEGSELAVDFVLRDAVVGEELGRVPDAAPTVPLDADLRATARALRLKFDAVAREVTLDLRAATDLRKSHLWWRLGILGVDWADPAEVAGTGTFKEAWTLAWRPELAVRLIEASVWGTTIPAAAARRLVDRATTLAACTAAIADCITADLPAAMTDLLDRLDRLAAGTADVSALLEALPALVRAQRYGTVRGSDTAAVATVAQAVLIRISAGLPAALGGLGPDAAREIRQPLERTHEVVPLLPEGPARDGWYRALAQAGERHDLPALLAGRIVRLLMDAGLMPRPEAADRLHAALSGGPTAAEKAEWAEGFTAGGALLLIHDDALLAVLDRWVRSLTDEEFLQVLPLLRRGFGTFAPAERGNLLLAARSLSGSGGAPTHGPGVDLSRAGPVLATARRLLGTS</sequence>
<keyword evidence="3" id="KW-1185">Reference proteome</keyword>
<dbReference type="Pfam" id="PF18934">
    <property type="entry name" value="DUF5682"/>
    <property type="match status" value="1"/>
</dbReference>
<evidence type="ECO:0000256" key="1">
    <source>
        <dbReference type="SAM" id="MobiDB-lite"/>
    </source>
</evidence>
<dbReference type="InParanoid" id="C8X6C7"/>
<name>C8X6C7_NAKMY</name>
<dbReference type="EMBL" id="CP001737">
    <property type="protein sequence ID" value="ACV78782.1"/>
    <property type="molecule type" value="Genomic_DNA"/>
</dbReference>
<evidence type="ECO:0000313" key="2">
    <source>
        <dbReference type="EMBL" id="ACV78782.1"/>
    </source>
</evidence>
<feature type="region of interest" description="Disordered" evidence="1">
    <location>
        <begin position="112"/>
        <end position="151"/>
    </location>
</feature>
<dbReference type="Proteomes" id="UP000002218">
    <property type="component" value="Chromosome"/>
</dbReference>
<dbReference type="InterPro" id="IPR043737">
    <property type="entry name" value="DUF5682"/>
</dbReference>
<dbReference type="STRING" id="479431.Namu_2408"/>
<dbReference type="HOGENOM" id="CLU_009152_1_0_11"/>
<evidence type="ECO:0000313" key="3">
    <source>
        <dbReference type="Proteomes" id="UP000002218"/>
    </source>
</evidence>
<dbReference type="AlphaFoldDB" id="C8X6C7"/>
<organism evidence="2 3">
    <name type="scientific">Nakamurella multipartita (strain ATCC 700099 / DSM 44233 / CIP 104796 / JCM 9543 / NBRC 105858 / Y-104)</name>
    <name type="common">Microsphaera multipartita</name>
    <dbReference type="NCBI Taxonomy" id="479431"/>
    <lineage>
        <taxon>Bacteria</taxon>
        <taxon>Bacillati</taxon>
        <taxon>Actinomycetota</taxon>
        <taxon>Actinomycetes</taxon>
        <taxon>Nakamurellales</taxon>
        <taxon>Nakamurellaceae</taxon>
        <taxon>Nakamurella</taxon>
    </lineage>
</organism>
<reference evidence="2 3" key="2">
    <citation type="journal article" date="2010" name="Stand. Genomic Sci.">
        <title>Complete genome sequence of Nakamurella multipartita type strain (Y-104).</title>
        <authorList>
            <person name="Tice H."/>
            <person name="Mayilraj S."/>
            <person name="Sims D."/>
            <person name="Lapidus A."/>
            <person name="Nolan M."/>
            <person name="Lucas S."/>
            <person name="Glavina Del Rio T."/>
            <person name="Copeland A."/>
            <person name="Cheng J.F."/>
            <person name="Meincke L."/>
            <person name="Bruce D."/>
            <person name="Goodwin L."/>
            <person name="Pitluck S."/>
            <person name="Ivanova N."/>
            <person name="Mavromatis K."/>
            <person name="Ovchinnikova G."/>
            <person name="Pati A."/>
            <person name="Chen A."/>
            <person name="Palaniappan K."/>
            <person name="Land M."/>
            <person name="Hauser L."/>
            <person name="Chang Y.J."/>
            <person name="Jeffries C.D."/>
            <person name="Detter J.C."/>
            <person name="Brettin T."/>
            <person name="Rohde M."/>
            <person name="Goker M."/>
            <person name="Bristow J."/>
            <person name="Eisen J.A."/>
            <person name="Markowitz V."/>
            <person name="Hugenholtz P."/>
            <person name="Kyrpides N.C."/>
            <person name="Klenk H.P."/>
            <person name="Chen F."/>
        </authorList>
    </citation>
    <scope>NUCLEOTIDE SEQUENCE [LARGE SCALE GENOMIC DNA]</scope>
    <source>
        <strain evidence="3">ATCC 700099 / DSM 44233 / CIP 104796 / JCM 9543 / NBRC 105858 / Y-104</strain>
    </source>
</reference>
<dbReference type="RefSeq" id="WP_015747671.1">
    <property type="nucleotide sequence ID" value="NC_013235.1"/>
</dbReference>
<dbReference type="OrthoDB" id="9768066at2"/>
<accession>C8X6C7</accession>
<protein>
    <submittedName>
        <fullName evidence="2">Uncharacterized protein</fullName>
    </submittedName>
</protein>
<dbReference type="eggNOG" id="COG1916">
    <property type="taxonomic scope" value="Bacteria"/>
</dbReference>
<proteinExistence type="predicted"/>
<reference evidence="3" key="1">
    <citation type="submission" date="2009-09" db="EMBL/GenBank/DDBJ databases">
        <title>The complete genome of Nakamurella multipartita DSM 44233.</title>
        <authorList>
            <consortium name="US DOE Joint Genome Institute (JGI-PGF)"/>
            <person name="Lucas S."/>
            <person name="Copeland A."/>
            <person name="Lapidus A."/>
            <person name="Glavina del Rio T."/>
            <person name="Dalin E."/>
            <person name="Tice H."/>
            <person name="Bruce D."/>
            <person name="Goodwin L."/>
            <person name="Pitluck S."/>
            <person name="Kyrpides N."/>
            <person name="Mavromatis K."/>
            <person name="Ivanova N."/>
            <person name="Ovchinnikova G."/>
            <person name="Sims D."/>
            <person name="Meincke L."/>
            <person name="Brettin T."/>
            <person name="Detter J.C."/>
            <person name="Han C."/>
            <person name="Larimer F."/>
            <person name="Land M."/>
            <person name="Hauser L."/>
            <person name="Markowitz V."/>
            <person name="Cheng J.-F."/>
            <person name="Hugenholtz P."/>
            <person name="Woyke T."/>
            <person name="Wu D."/>
            <person name="Klenk H.-P."/>
            <person name="Eisen J.A."/>
        </authorList>
    </citation>
    <scope>NUCLEOTIDE SEQUENCE [LARGE SCALE GENOMIC DNA]</scope>
    <source>
        <strain evidence="3">ATCC 700099 / DSM 44233 / CIP 104796 / JCM 9543 / NBRC 105858 / Y-104</strain>
    </source>
</reference>
<gene>
    <name evidence="2" type="ordered locus">Namu_2408</name>
</gene>